<dbReference type="STRING" id="1071382.H2ASX8"/>
<dbReference type="Proteomes" id="UP000005220">
    <property type="component" value="Chromosome 3"/>
</dbReference>
<dbReference type="PRINTS" id="PR00147">
    <property type="entry name" value="DNAPHOTLYASE"/>
</dbReference>
<comment type="cofactor">
    <cofactor evidence="5">
        <name>FAD</name>
        <dbReference type="ChEBI" id="CHEBI:57692"/>
    </cofactor>
    <text evidence="5">Binds 1 FAD per subunit.</text>
</comment>
<keyword evidence="4" id="KW-0157">Chromophore</keyword>
<dbReference type="PANTHER" id="PTHR11455">
    <property type="entry name" value="CRYPTOCHROME"/>
    <property type="match status" value="1"/>
</dbReference>
<evidence type="ECO:0000256" key="1">
    <source>
        <dbReference type="ARBA" id="ARBA00005862"/>
    </source>
</evidence>
<dbReference type="GO" id="GO:0003904">
    <property type="term" value="F:deoxyribodipyrimidine photo-lyase activity"/>
    <property type="evidence" value="ECO:0007669"/>
    <property type="project" value="EnsemblFungi"/>
</dbReference>
<keyword evidence="3 5" id="KW-0274">FAD</keyword>
<dbReference type="Gene3D" id="3.40.50.620">
    <property type="entry name" value="HUPs"/>
    <property type="match status" value="1"/>
</dbReference>
<feature type="binding site" evidence="5">
    <location>
        <position position="343"/>
    </location>
    <ligand>
        <name>FAD</name>
        <dbReference type="ChEBI" id="CHEBI:57692"/>
    </ligand>
</feature>
<dbReference type="GO" id="GO:0006139">
    <property type="term" value="P:nucleobase-containing compound metabolic process"/>
    <property type="evidence" value="ECO:0007669"/>
    <property type="project" value="UniProtKB-ARBA"/>
</dbReference>
<dbReference type="GO" id="GO:0003729">
    <property type="term" value="F:mRNA binding"/>
    <property type="evidence" value="ECO:0007669"/>
    <property type="project" value="EnsemblFungi"/>
</dbReference>
<dbReference type="InterPro" id="IPR036134">
    <property type="entry name" value="Crypto/Photolyase_FAD-like_sf"/>
</dbReference>
<dbReference type="InterPro" id="IPR014729">
    <property type="entry name" value="Rossmann-like_a/b/a_fold"/>
</dbReference>
<dbReference type="PANTHER" id="PTHR11455:SF18">
    <property type="entry name" value="SI:CH1073-390K14.1"/>
    <property type="match status" value="1"/>
</dbReference>
<accession>H2ASX8</accession>
<dbReference type="PROSITE" id="PS00691">
    <property type="entry name" value="DNA_PHOTOLYASES_1_2"/>
    <property type="match status" value="1"/>
</dbReference>
<evidence type="ECO:0000256" key="6">
    <source>
        <dbReference type="PIRSR" id="PIRSR602081-2"/>
    </source>
</evidence>
<dbReference type="GO" id="GO:0005737">
    <property type="term" value="C:cytoplasm"/>
    <property type="evidence" value="ECO:0007669"/>
    <property type="project" value="TreeGrafter"/>
</dbReference>
<dbReference type="RefSeq" id="XP_003956613.1">
    <property type="nucleotide sequence ID" value="XM_003956564.1"/>
</dbReference>
<feature type="binding site" evidence="5">
    <location>
        <position position="398"/>
    </location>
    <ligand>
        <name>FAD</name>
        <dbReference type="ChEBI" id="CHEBI:57692"/>
    </ligand>
</feature>
<dbReference type="GO" id="GO:0032922">
    <property type="term" value="P:circadian regulation of gene expression"/>
    <property type="evidence" value="ECO:0007669"/>
    <property type="project" value="TreeGrafter"/>
</dbReference>
<dbReference type="KEGG" id="kaf:KAFR_0C04870"/>
<feature type="site" description="Electron transfer via tryptophanyl radical" evidence="6">
    <location>
        <position position="509"/>
    </location>
</feature>
<dbReference type="InterPro" id="IPR002081">
    <property type="entry name" value="Cryptochrome/DNA_photolyase_1"/>
</dbReference>
<dbReference type="SUPFAM" id="SSF48173">
    <property type="entry name" value="Cryptochrome/photolyase FAD-binding domain"/>
    <property type="match status" value="1"/>
</dbReference>
<feature type="binding site" evidence="5">
    <location>
        <begin position="499"/>
        <end position="501"/>
    </location>
    <ligand>
        <name>FAD</name>
        <dbReference type="ChEBI" id="CHEBI:57692"/>
    </ligand>
</feature>
<comment type="similarity">
    <text evidence="1">Belongs to the DNA photolyase class-1 family.</text>
</comment>
<proteinExistence type="inferred from homology"/>
<dbReference type="GO" id="GO:0003677">
    <property type="term" value="F:DNA binding"/>
    <property type="evidence" value="ECO:0007669"/>
    <property type="project" value="TreeGrafter"/>
</dbReference>
<dbReference type="OrthoDB" id="435881at2759"/>
<evidence type="ECO:0000256" key="5">
    <source>
        <dbReference type="PIRSR" id="PIRSR602081-1"/>
    </source>
</evidence>
<evidence type="ECO:0000313" key="9">
    <source>
        <dbReference type="Proteomes" id="UP000005220"/>
    </source>
</evidence>
<evidence type="ECO:0000256" key="3">
    <source>
        <dbReference type="ARBA" id="ARBA00022827"/>
    </source>
</evidence>
<evidence type="ECO:0000256" key="4">
    <source>
        <dbReference type="ARBA" id="ARBA00022991"/>
    </source>
</evidence>
<reference evidence="8 9" key="1">
    <citation type="journal article" date="2011" name="Proc. Natl. Acad. Sci. U.S.A.">
        <title>Evolutionary erosion of yeast sex chromosomes by mating-type switching accidents.</title>
        <authorList>
            <person name="Gordon J.L."/>
            <person name="Armisen D."/>
            <person name="Proux-Wera E."/>
            <person name="Oheigeartaigh S.S."/>
            <person name="Byrne K.P."/>
            <person name="Wolfe K.H."/>
        </authorList>
    </citation>
    <scope>NUCLEOTIDE SEQUENCE [LARGE SCALE GENOMIC DNA]</scope>
    <source>
        <strain evidence="9">ATCC 22294 / BCRC 22015 / CBS 2517 / CECT 1963 / NBRC 1671 / NRRL Y-8276</strain>
    </source>
</reference>
<feature type="binding site" evidence="5">
    <location>
        <begin position="401"/>
        <end position="408"/>
    </location>
    <ligand>
        <name>FAD</name>
        <dbReference type="ChEBI" id="CHEBI:57692"/>
    </ligand>
</feature>
<dbReference type="Gene3D" id="1.10.579.10">
    <property type="entry name" value="DNA Cyclobutane Dipyrimidine Photolyase, subunit A, domain 3"/>
    <property type="match status" value="1"/>
</dbReference>
<protein>
    <recommendedName>
        <fullName evidence="7">Photolyase/cryptochrome alpha/beta domain-containing protein</fullName>
    </recommendedName>
</protein>
<dbReference type="SUPFAM" id="SSF52425">
    <property type="entry name" value="Cryptochrome/photolyase, N-terminal domain"/>
    <property type="match status" value="1"/>
</dbReference>
<feature type="domain" description="Photolyase/cryptochrome alpha/beta" evidence="7">
    <location>
        <begin position="93"/>
        <end position="243"/>
    </location>
</feature>
<dbReference type="GO" id="GO:0071949">
    <property type="term" value="F:FAD binding"/>
    <property type="evidence" value="ECO:0007669"/>
    <property type="project" value="TreeGrafter"/>
</dbReference>
<evidence type="ECO:0000256" key="2">
    <source>
        <dbReference type="ARBA" id="ARBA00022630"/>
    </source>
</evidence>
<feature type="site" description="Electron transfer via tryptophanyl radical" evidence="6">
    <location>
        <position position="486"/>
    </location>
</feature>
<dbReference type="InterPro" id="IPR005101">
    <property type="entry name" value="Cryptochr/Photolyase_FAD-bd"/>
</dbReference>
<dbReference type="FunCoup" id="H2ASX8">
    <property type="interactions" value="361"/>
</dbReference>
<dbReference type="InterPro" id="IPR018394">
    <property type="entry name" value="DNA_photolyase_1_CS_C"/>
</dbReference>
<dbReference type="HOGENOM" id="CLU_010348_2_1_1"/>
<dbReference type="PROSITE" id="PS51645">
    <property type="entry name" value="PHR_CRY_ALPHA_BETA"/>
    <property type="match status" value="1"/>
</dbReference>
<dbReference type="EMBL" id="HE650823">
    <property type="protein sequence ID" value="CCF57478.1"/>
    <property type="molecule type" value="Genomic_DNA"/>
</dbReference>
<keyword evidence="2 5" id="KW-0285">Flavoprotein</keyword>
<dbReference type="AlphaFoldDB" id="H2ASX8"/>
<evidence type="ECO:0000313" key="8">
    <source>
        <dbReference type="EMBL" id="CCF57478.1"/>
    </source>
</evidence>
<dbReference type="Pfam" id="PF00875">
    <property type="entry name" value="DNA_photolyase"/>
    <property type="match status" value="1"/>
</dbReference>
<dbReference type="Pfam" id="PF03441">
    <property type="entry name" value="FAD_binding_7"/>
    <property type="match status" value="1"/>
</dbReference>
<organism evidence="8 9">
    <name type="scientific">Kazachstania africana (strain ATCC 22294 / BCRC 22015 / CBS 2517 / CECT 1963 / NBRC 1671 / NRRL Y-8276)</name>
    <name type="common">Yeast</name>
    <name type="synonym">Kluyveromyces africanus</name>
    <dbReference type="NCBI Taxonomy" id="1071382"/>
    <lineage>
        <taxon>Eukaryota</taxon>
        <taxon>Fungi</taxon>
        <taxon>Dikarya</taxon>
        <taxon>Ascomycota</taxon>
        <taxon>Saccharomycotina</taxon>
        <taxon>Saccharomycetes</taxon>
        <taxon>Saccharomycetales</taxon>
        <taxon>Saccharomycetaceae</taxon>
        <taxon>Kazachstania</taxon>
    </lineage>
</organism>
<dbReference type="PROSITE" id="PS00394">
    <property type="entry name" value="DNA_PHOTOLYASES_1_1"/>
    <property type="match status" value="1"/>
</dbReference>
<dbReference type="InParanoid" id="H2ASX8"/>
<feature type="site" description="Electron transfer via tryptophanyl radical" evidence="6">
    <location>
        <position position="433"/>
    </location>
</feature>
<dbReference type="GO" id="GO:0005634">
    <property type="term" value="C:nucleus"/>
    <property type="evidence" value="ECO:0007669"/>
    <property type="project" value="TreeGrafter"/>
</dbReference>
<name>H2ASX8_KAZAF</name>
<dbReference type="GO" id="GO:0043153">
    <property type="term" value="P:entrainment of circadian clock by photoperiod"/>
    <property type="evidence" value="ECO:0007669"/>
    <property type="project" value="TreeGrafter"/>
</dbReference>
<sequence>MEIRPSNHSLECKLYRNTIIMGKRRSRSVETEVHKKIKIAGDDINMFTSLNKTYYPNAITALEANKFNNGKRKKPYDLLIEKTKNFEISGNTKTFIHWFRNDLRLTDNTALARLIKYFEAAKSKDVNCTILTIFVINENDWMAHLESNWKIDFTLKALNSLRIQLSELQIPLVLLQYKEKVKLSNSQSFATWFRSQCTSLSNGQPVLVSSNIQCETDELYRDIKIVGLTDDNFSFTLYQDLCVVEPNILRTLNNRPYSIFAPWYRKWCSFIMEKRYSNDQLVKTSSFPKMNYNDSFQFTKLDYAIPSYFKLEEQQRNYAQEQVSEDFANKTLDTFLKGCGRDYNTAKDDLATEGSSHLSAFISSGLISTRTIVNKTYKLNGNKLANKDIKNNNSLENFIREIAWRDFYKNAVCYWPYLSMDLPFNLSTMDIKWDNNVENFIKWCKGITGIPVVDAIMRKLLNTGYINNRSRMITASFISKNLLIDWRWGERWFRRHLVDYDLASNVGGWGFCSSTGLDAQPYFRIFNMDLQAKKYDPKRDFVDKWIPELKDEDKEYPSPIVDLKASRQRALEAFKEVF</sequence>
<dbReference type="InterPro" id="IPR036155">
    <property type="entry name" value="Crypto/Photolyase_N_sf"/>
</dbReference>
<dbReference type="eggNOG" id="KOG0133">
    <property type="taxonomic scope" value="Eukaryota"/>
</dbReference>
<keyword evidence="9" id="KW-1185">Reference proteome</keyword>
<feature type="binding site" evidence="5">
    <location>
        <begin position="355"/>
        <end position="359"/>
    </location>
    <ligand>
        <name>FAD</name>
        <dbReference type="ChEBI" id="CHEBI:57692"/>
    </ligand>
</feature>
<dbReference type="InterPro" id="IPR006050">
    <property type="entry name" value="DNA_photolyase_N"/>
</dbReference>
<dbReference type="GO" id="GO:0006950">
    <property type="term" value="P:response to stress"/>
    <property type="evidence" value="ECO:0007669"/>
    <property type="project" value="UniProtKB-ARBA"/>
</dbReference>
<dbReference type="Gene3D" id="1.25.40.80">
    <property type="match status" value="1"/>
</dbReference>
<evidence type="ECO:0000259" key="7">
    <source>
        <dbReference type="PROSITE" id="PS51645"/>
    </source>
</evidence>
<gene>
    <name evidence="8" type="primary">KAFR0C04870</name>
    <name evidence="8" type="ORF">KAFR_0C04870</name>
</gene>
<dbReference type="GeneID" id="13885396"/>